<proteinExistence type="inferred from homology"/>
<evidence type="ECO:0000313" key="7">
    <source>
        <dbReference type="EMBL" id="NVI48252.1"/>
    </source>
</evidence>
<evidence type="ECO:0000256" key="4">
    <source>
        <dbReference type="ARBA" id="ARBA00022679"/>
    </source>
</evidence>
<evidence type="ECO:0000256" key="6">
    <source>
        <dbReference type="ARBA" id="ARBA00049486"/>
    </source>
</evidence>
<gene>
    <name evidence="7" type="ORF">HAP48_036250</name>
</gene>
<dbReference type="InterPro" id="IPR011004">
    <property type="entry name" value="Trimer_LpxA-like_sf"/>
</dbReference>
<dbReference type="InterPro" id="IPR042122">
    <property type="entry name" value="Ser_AcTrfase_N_sf"/>
</dbReference>
<dbReference type="InterPro" id="IPR001451">
    <property type="entry name" value="Hexapep"/>
</dbReference>
<dbReference type="Pfam" id="PF00132">
    <property type="entry name" value="Hexapep"/>
    <property type="match status" value="1"/>
</dbReference>
<keyword evidence="5" id="KW-0012">Acyltransferase</keyword>
<keyword evidence="4" id="KW-0808">Transferase</keyword>
<comment type="caution">
    <text evidence="7">The sequence shown here is derived from an EMBL/GenBank/DDBJ whole genome shotgun (WGS) entry which is preliminary data.</text>
</comment>
<protein>
    <recommendedName>
        <fullName evidence="2">serine O-acetyltransferase</fullName>
        <ecNumber evidence="2">2.3.1.30</ecNumber>
    </recommendedName>
</protein>
<dbReference type="GO" id="GO:0008652">
    <property type="term" value="P:amino acid biosynthetic process"/>
    <property type="evidence" value="ECO:0007669"/>
    <property type="project" value="UniProtKB-KW"/>
</dbReference>
<comment type="similarity">
    <text evidence="1">Belongs to the transferase hexapeptide repeat family.</text>
</comment>
<dbReference type="Gene3D" id="1.10.3130.10">
    <property type="entry name" value="serine acetyltransferase, domain 1"/>
    <property type="match status" value="1"/>
</dbReference>
<evidence type="ECO:0000256" key="3">
    <source>
        <dbReference type="ARBA" id="ARBA00022605"/>
    </source>
</evidence>
<dbReference type="SUPFAM" id="SSF51161">
    <property type="entry name" value="Trimeric LpxA-like enzymes"/>
    <property type="match status" value="1"/>
</dbReference>
<reference evidence="7" key="1">
    <citation type="submission" date="2020-06" db="EMBL/GenBank/DDBJ databases">
        <title>Whole Genome Sequence of Bradyrhizobium sp. Strain 1S1.</title>
        <authorList>
            <person name="Bromfield E.S.P."/>
            <person name="Cloutier S."/>
        </authorList>
    </citation>
    <scope>NUCLEOTIDE SEQUENCE [LARGE SCALE GENOMIC DNA]</scope>
    <source>
        <strain evidence="7">1S1</strain>
    </source>
</reference>
<evidence type="ECO:0000256" key="5">
    <source>
        <dbReference type="ARBA" id="ARBA00023315"/>
    </source>
</evidence>
<sequence>MAAVLANAVQEPQARRAVLTTATEVFRRDPDVPRASMIDVAVTTVRNFEPGGEIETLLFSRGIHAVLAHRVAHALWRGGRKELALATKTIFGQAFATDIHPGAVFGRGVWLDHGLGFVVGETAEIEDDVSIWHGVTLGSTLKDSSDRRHPRLRRGCTIGAGTIILGGIDIGEGSVVAAGSIVLTPLRLERTHTTRTA</sequence>
<evidence type="ECO:0000256" key="1">
    <source>
        <dbReference type="ARBA" id="ARBA00007274"/>
    </source>
</evidence>
<name>A0A974A509_9BRAD</name>
<keyword evidence="3" id="KW-0028">Amino-acid biosynthesis</keyword>
<dbReference type="Gene3D" id="2.160.10.10">
    <property type="entry name" value="Hexapeptide repeat proteins"/>
    <property type="match status" value="1"/>
</dbReference>
<dbReference type="CDD" id="cd03354">
    <property type="entry name" value="LbH_SAT"/>
    <property type="match status" value="1"/>
</dbReference>
<comment type="catalytic activity">
    <reaction evidence="6">
        <text>L-serine + acetyl-CoA = O-acetyl-L-serine + CoA</text>
        <dbReference type="Rhea" id="RHEA:24560"/>
        <dbReference type="ChEBI" id="CHEBI:33384"/>
        <dbReference type="ChEBI" id="CHEBI:57287"/>
        <dbReference type="ChEBI" id="CHEBI:57288"/>
        <dbReference type="ChEBI" id="CHEBI:58340"/>
        <dbReference type="EC" id="2.3.1.30"/>
    </reaction>
</comment>
<dbReference type="AlphaFoldDB" id="A0A974A509"/>
<organism evidence="7">
    <name type="scientific">Bradyrhizobium septentrionale</name>
    <dbReference type="NCBI Taxonomy" id="1404411"/>
    <lineage>
        <taxon>Bacteria</taxon>
        <taxon>Pseudomonadati</taxon>
        <taxon>Pseudomonadota</taxon>
        <taxon>Alphaproteobacteria</taxon>
        <taxon>Hyphomicrobiales</taxon>
        <taxon>Nitrobacteraceae</taxon>
        <taxon>Bradyrhizobium</taxon>
    </lineage>
</organism>
<accession>A0A974A509</accession>
<dbReference type="RefSeq" id="WP_166214499.1">
    <property type="nucleotide sequence ID" value="NZ_CP088285.1"/>
</dbReference>
<dbReference type="InterPro" id="IPR045304">
    <property type="entry name" value="LbH_SAT"/>
</dbReference>
<dbReference type="EMBL" id="JAAOLE020000001">
    <property type="protein sequence ID" value="NVI48252.1"/>
    <property type="molecule type" value="Genomic_DNA"/>
</dbReference>
<dbReference type="EC" id="2.3.1.30" evidence="2"/>
<dbReference type="GO" id="GO:0009001">
    <property type="term" value="F:serine O-acetyltransferase activity"/>
    <property type="evidence" value="ECO:0007669"/>
    <property type="project" value="UniProtKB-EC"/>
</dbReference>
<dbReference type="PANTHER" id="PTHR42811">
    <property type="entry name" value="SERINE ACETYLTRANSFERASE"/>
    <property type="match status" value="1"/>
</dbReference>
<evidence type="ECO:0000256" key="2">
    <source>
        <dbReference type="ARBA" id="ARBA00013266"/>
    </source>
</evidence>